<proteinExistence type="inferred from homology"/>
<dbReference type="SUPFAM" id="SSF52980">
    <property type="entry name" value="Restriction endonuclease-like"/>
    <property type="match status" value="1"/>
</dbReference>
<comment type="caution">
    <text evidence="7">The sequence shown here is derived from an EMBL/GenBank/DDBJ whole genome shotgun (WGS) entry which is preliminary data.</text>
</comment>
<evidence type="ECO:0000313" key="8">
    <source>
        <dbReference type="Proteomes" id="UP000295310"/>
    </source>
</evidence>
<comment type="similarity">
    <text evidence="6">Belongs to the vsr family.</text>
</comment>
<evidence type="ECO:0000256" key="6">
    <source>
        <dbReference type="PIRNR" id="PIRNR018267"/>
    </source>
</evidence>
<dbReference type="EC" id="3.1.-.-" evidence="6"/>
<dbReference type="InterPro" id="IPR004603">
    <property type="entry name" value="DNA_mismatch_endonuc_vsr"/>
</dbReference>
<dbReference type="EMBL" id="SCWA01000003">
    <property type="protein sequence ID" value="TDL98654.1"/>
    <property type="molecule type" value="Genomic_DNA"/>
</dbReference>
<organism evidence="7 8">
    <name type="scientific">Macrococcus brunensis</name>
    <dbReference type="NCBI Taxonomy" id="198483"/>
    <lineage>
        <taxon>Bacteria</taxon>
        <taxon>Bacillati</taxon>
        <taxon>Bacillota</taxon>
        <taxon>Bacilli</taxon>
        <taxon>Bacillales</taxon>
        <taxon>Staphylococcaceae</taxon>
        <taxon>Macrococcus</taxon>
    </lineage>
</organism>
<dbReference type="RefSeq" id="WP_133431247.1">
    <property type="nucleotide sequence ID" value="NZ_SCWA01000003.1"/>
</dbReference>
<keyword evidence="1 6" id="KW-0540">Nuclease</keyword>
<evidence type="ECO:0000256" key="4">
    <source>
        <dbReference type="ARBA" id="ARBA00022801"/>
    </source>
</evidence>
<keyword evidence="4 6" id="KW-0378">Hydrolase</keyword>
<keyword evidence="2 6" id="KW-0255">Endonuclease</keyword>
<evidence type="ECO:0000256" key="3">
    <source>
        <dbReference type="ARBA" id="ARBA00022763"/>
    </source>
</evidence>
<sequence>MKKSEYPSARSYNMSRIRGKNSKPEEIVRRYLFKRGFRYRKNYKELPGSPDIYLPKYNTAIFVNGCFWHVHDCGKFNMPKTNQKFWQAKFERNVARDERNIEELTELGINVIVIWECGLGSEVREETLEDLVEMIQTNHDDEKMREFFLSCDWG</sequence>
<protein>
    <recommendedName>
        <fullName evidence="6">Very short patch repair endonuclease</fullName>
        <ecNumber evidence="6">3.1.-.-</ecNumber>
    </recommendedName>
</protein>
<keyword evidence="5 6" id="KW-0234">DNA repair</keyword>
<evidence type="ECO:0000313" key="7">
    <source>
        <dbReference type="EMBL" id="TDL98654.1"/>
    </source>
</evidence>
<evidence type="ECO:0000256" key="2">
    <source>
        <dbReference type="ARBA" id="ARBA00022759"/>
    </source>
</evidence>
<dbReference type="PIRSF" id="PIRSF018267">
    <property type="entry name" value="VSR_endonuc"/>
    <property type="match status" value="1"/>
</dbReference>
<evidence type="ECO:0000256" key="1">
    <source>
        <dbReference type="ARBA" id="ARBA00022722"/>
    </source>
</evidence>
<evidence type="ECO:0000256" key="5">
    <source>
        <dbReference type="ARBA" id="ARBA00023204"/>
    </source>
</evidence>
<dbReference type="Gene3D" id="3.40.960.10">
    <property type="entry name" value="VSR Endonuclease"/>
    <property type="match status" value="1"/>
</dbReference>
<reference evidence="7 8" key="1">
    <citation type="submission" date="2019-01" db="EMBL/GenBank/DDBJ databases">
        <title>Draft genome sequences of the type strains of six Macrococcus species.</title>
        <authorList>
            <person name="Mazhar S."/>
            <person name="Altermann E."/>
            <person name="Hill C."/>
            <person name="Mcauliffe O."/>
        </authorList>
    </citation>
    <scope>NUCLEOTIDE SEQUENCE [LARGE SCALE GENOMIC DNA]</scope>
    <source>
        <strain evidence="7 8">CCM4811</strain>
    </source>
</reference>
<dbReference type="GO" id="GO:0016787">
    <property type="term" value="F:hydrolase activity"/>
    <property type="evidence" value="ECO:0007669"/>
    <property type="project" value="UniProtKB-KW"/>
</dbReference>
<dbReference type="AlphaFoldDB" id="A0A4R6BFM8"/>
<dbReference type="OrthoDB" id="9801520at2"/>
<comment type="function">
    <text evidence="6">May nick specific sequences that contain T:G mispairs resulting from m5C-deamination.</text>
</comment>
<name>A0A4R6BFM8_9STAP</name>
<dbReference type="NCBIfam" id="TIGR00632">
    <property type="entry name" value="vsr"/>
    <property type="match status" value="1"/>
</dbReference>
<accession>A0A4R6BFM8</accession>
<gene>
    <name evidence="7" type="primary">vsr</name>
    <name evidence="7" type="ORF">ERX27_02435</name>
</gene>
<keyword evidence="8" id="KW-1185">Reference proteome</keyword>
<dbReference type="Pfam" id="PF03852">
    <property type="entry name" value="Vsr"/>
    <property type="match status" value="1"/>
</dbReference>
<dbReference type="GO" id="GO:0004519">
    <property type="term" value="F:endonuclease activity"/>
    <property type="evidence" value="ECO:0007669"/>
    <property type="project" value="UniProtKB-KW"/>
</dbReference>
<dbReference type="GO" id="GO:0006298">
    <property type="term" value="P:mismatch repair"/>
    <property type="evidence" value="ECO:0007669"/>
    <property type="project" value="UniProtKB-UniRule"/>
</dbReference>
<dbReference type="Proteomes" id="UP000295310">
    <property type="component" value="Unassembled WGS sequence"/>
</dbReference>
<dbReference type="CDD" id="cd00221">
    <property type="entry name" value="Vsr"/>
    <property type="match status" value="1"/>
</dbReference>
<keyword evidence="3 6" id="KW-0227">DNA damage</keyword>
<dbReference type="InterPro" id="IPR011335">
    <property type="entry name" value="Restrct_endonuc-II-like"/>
</dbReference>